<sequence length="869" mass="96874">MPTHKAVDSDTFASLWVDAFDIYKHRTGIDLCDLSSDLALHCLHSCDSEDSVLDALEKTAAEFGGYREGSPKWRKFRQKLQPVITAVTIFIDAAGEGAASKSVPGGKSVFVAVGILLKATRGVSEKFDALVDLLESLGLFLRQLKIRSDVPFGNESKIVVVEILVEILKTLALATQMMKKNRIQHFVRELFKADDMKAVLDRLNKLTTIESRMTVAEMLKLVNQGQAWQAEASGLLRQIDQATLPLQRQNLDVLARLSELPHDVELRVAAIVEQSLQRLSVADNDPVVRLDHAAEMERRVVSIVEQSMQRISERSLSDAEPRAPENVLVIRLDYTCLIPSRAHLDFFRQLICSLIALSADEQSMIRRDMAALLPVLTTTGLKDIESSTYALTGLAAAINPATAIGLYTQTIVLYIAAYMIWRLIVRITRSIPSAPGIDTKHTIVVIDILGLEFRVPLERCATFEDFHSLIVERASKQQHKSATKYVLSRAYEVADGSNSAVIYPHIWARKIRAGMKLEIAVLLRRLSVSCPWCGQENTQALWIHCDCGRTFEVSAASQMGPGNTLGERSTAFIEEFPKSSQLPSFSSAMDSVSVKQDAEDNQDEMPFRKVHVIFDDSKGKVEENVEASGPQVEEDVEASGPQVEEDVEVPGPQVEEDVEAPGLHPNRNEVVFSSDVRNMDKWAKRTRIPLTTAEALSATYARSHRWLHALKSSLIHQHHWTEATSSDPRMLFSLETSPIRRSWGGLPAGPTLRLQLPVHATSFFSPERRVQWQMVFHSDIFQSVRKKCPPINDILNLVQCVLTGVVTLVSGEIHPDGLYRTTRGLPPVSWINANEEMLIEIFGAPHFRALRKACSDTATAFKLEVVPYR</sequence>
<dbReference type="Pfam" id="PF22893">
    <property type="entry name" value="ULD_2"/>
    <property type="match status" value="1"/>
</dbReference>
<name>A0A8H6YLY1_9AGAR</name>
<protein>
    <recommendedName>
        <fullName evidence="6">Fungal STAND N-terminal Goodbye domain-containing protein</fullName>
    </recommendedName>
</protein>
<dbReference type="Proteomes" id="UP000620124">
    <property type="component" value="Unassembled WGS sequence"/>
</dbReference>
<dbReference type="OrthoDB" id="3012462at2759"/>
<dbReference type="EMBL" id="JACAZI010000005">
    <property type="protein sequence ID" value="KAF7360666.1"/>
    <property type="molecule type" value="Genomic_DNA"/>
</dbReference>
<organism evidence="4 5">
    <name type="scientific">Mycena venus</name>
    <dbReference type="NCBI Taxonomy" id="2733690"/>
    <lineage>
        <taxon>Eukaryota</taxon>
        <taxon>Fungi</taxon>
        <taxon>Dikarya</taxon>
        <taxon>Basidiomycota</taxon>
        <taxon>Agaricomycotina</taxon>
        <taxon>Agaricomycetes</taxon>
        <taxon>Agaricomycetidae</taxon>
        <taxon>Agaricales</taxon>
        <taxon>Marasmiineae</taxon>
        <taxon>Mycenaceae</taxon>
        <taxon>Mycena</taxon>
    </lineage>
</organism>
<comment type="caution">
    <text evidence="4">The sequence shown here is derived from an EMBL/GenBank/DDBJ whole genome shotgun (WGS) entry which is preliminary data.</text>
</comment>
<evidence type="ECO:0000256" key="1">
    <source>
        <dbReference type="SAM" id="MobiDB-lite"/>
    </source>
</evidence>
<dbReference type="Pfam" id="PF17109">
    <property type="entry name" value="Goodbye"/>
    <property type="match status" value="1"/>
</dbReference>
<evidence type="ECO:0008006" key="6">
    <source>
        <dbReference type="Google" id="ProtNLM"/>
    </source>
</evidence>
<dbReference type="InterPro" id="IPR031350">
    <property type="entry name" value="Goodbye_dom"/>
</dbReference>
<reference evidence="4" key="1">
    <citation type="submission" date="2020-05" db="EMBL/GenBank/DDBJ databases">
        <title>Mycena genomes resolve the evolution of fungal bioluminescence.</title>
        <authorList>
            <person name="Tsai I.J."/>
        </authorList>
    </citation>
    <scope>NUCLEOTIDE SEQUENCE</scope>
    <source>
        <strain evidence="4">CCC161011</strain>
    </source>
</reference>
<evidence type="ECO:0000259" key="3">
    <source>
        <dbReference type="Pfam" id="PF22893"/>
    </source>
</evidence>
<gene>
    <name evidence="4" type="ORF">MVEN_00798300</name>
</gene>
<evidence type="ECO:0000313" key="5">
    <source>
        <dbReference type="Proteomes" id="UP000620124"/>
    </source>
</evidence>
<feature type="compositionally biased region" description="Acidic residues" evidence="1">
    <location>
        <begin position="632"/>
        <end position="649"/>
    </location>
</feature>
<feature type="domain" description="Ubiquitin-like" evidence="3">
    <location>
        <begin position="440"/>
        <end position="524"/>
    </location>
</feature>
<feature type="region of interest" description="Disordered" evidence="1">
    <location>
        <begin position="620"/>
        <end position="649"/>
    </location>
</feature>
<dbReference type="AlphaFoldDB" id="A0A8H6YLY1"/>
<proteinExistence type="predicted"/>
<evidence type="ECO:0000259" key="2">
    <source>
        <dbReference type="Pfam" id="PF17109"/>
    </source>
</evidence>
<dbReference type="InterPro" id="IPR054464">
    <property type="entry name" value="ULD_fung"/>
</dbReference>
<feature type="domain" description="Fungal STAND N-terminal Goodbye" evidence="2">
    <location>
        <begin position="16"/>
        <end position="146"/>
    </location>
</feature>
<accession>A0A8H6YLY1</accession>
<keyword evidence="5" id="KW-1185">Reference proteome</keyword>
<evidence type="ECO:0000313" key="4">
    <source>
        <dbReference type="EMBL" id="KAF7360666.1"/>
    </source>
</evidence>